<dbReference type="Gene3D" id="3.30.565.10">
    <property type="entry name" value="Histidine kinase-like ATPase, C-terminal domain"/>
    <property type="match status" value="1"/>
</dbReference>
<dbReference type="OrthoDB" id="429932at2759"/>
<feature type="non-terminal residue" evidence="4">
    <location>
        <position position="546"/>
    </location>
</feature>
<dbReference type="GO" id="GO:0140664">
    <property type="term" value="F:ATP-dependent DNA damage sensor activity"/>
    <property type="evidence" value="ECO:0007669"/>
    <property type="project" value="InterPro"/>
</dbReference>
<evidence type="ECO:0000256" key="1">
    <source>
        <dbReference type="ARBA" id="ARBA00006082"/>
    </source>
</evidence>
<dbReference type="Gene3D" id="3.30.1540.20">
    <property type="entry name" value="MutL, C-terminal domain, dimerisation subdomain"/>
    <property type="match status" value="1"/>
</dbReference>
<evidence type="ECO:0000313" key="4">
    <source>
        <dbReference type="EMBL" id="ORX54588.1"/>
    </source>
</evidence>
<dbReference type="PANTHER" id="PTHR10073:SF47">
    <property type="entry name" value="DNA MISMATCH REPAIR PROTEIN MLH3"/>
    <property type="match status" value="1"/>
</dbReference>
<dbReference type="SUPFAM" id="SSF118116">
    <property type="entry name" value="DNA mismatch repair protein MutL"/>
    <property type="match status" value="2"/>
</dbReference>
<feature type="domain" description="MutL C-terminal dimerisation" evidence="3">
    <location>
        <begin position="311"/>
        <end position="495"/>
    </location>
</feature>
<feature type="compositionally biased region" description="Polar residues" evidence="2">
    <location>
        <begin position="390"/>
        <end position="399"/>
    </location>
</feature>
<dbReference type="InterPro" id="IPR042120">
    <property type="entry name" value="MutL_C_dimsub"/>
</dbReference>
<dbReference type="InterPro" id="IPR036890">
    <property type="entry name" value="HATPase_C_sf"/>
</dbReference>
<organism evidence="4 5">
    <name type="scientific">Hesseltinella vesiculosa</name>
    <dbReference type="NCBI Taxonomy" id="101127"/>
    <lineage>
        <taxon>Eukaryota</taxon>
        <taxon>Fungi</taxon>
        <taxon>Fungi incertae sedis</taxon>
        <taxon>Mucoromycota</taxon>
        <taxon>Mucoromycotina</taxon>
        <taxon>Mucoromycetes</taxon>
        <taxon>Mucorales</taxon>
        <taxon>Cunninghamellaceae</taxon>
        <taxon>Hesseltinella</taxon>
    </lineage>
</organism>
<dbReference type="PANTHER" id="PTHR10073">
    <property type="entry name" value="DNA MISMATCH REPAIR PROTEIN MLH, PMS, MUTL"/>
    <property type="match status" value="1"/>
</dbReference>
<comment type="similarity">
    <text evidence="1">Belongs to the DNA mismatch repair MutL/HexB family.</text>
</comment>
<dbReference type="STRING" id="101127.A0A1X2GJU8"/>
<sequence length="546" mass="61949">MLNQLAQPYVTSKCHALADLASVATFGYHGQTLAALASMSILQVTSRYHLCQETWTAIWKDGQLVQYTKMDEPHAVGTTIWIPALFYKLPVRRKHQQPTLDSIKQVLVRLALPFPHVSFALMDMTRNIKYFETKKFEAMSQQFQSLFGLVQEGWSFSTHEQAFQVQGFFGKSPQPHQFIYVNHHLIPSHHELPKALLLTLHRWIPFAKTHLSFLVTIHWSMLPTPAISDILGHPLYSSLVALLEKLVGQHFEGIHPSATTDQLEPGGSKLLADKKKKNTDPMLLSWLTPPPLRSSGLPLRIQRTDLPMLQVIAQWDQKWIVCQMRHRALLLLDQHAIHERIQLEDMLDQPMDVSSALEPPLYLDMADHAMAAVLPWQAALHQWGVHIEQAQSGGRSQDPGSLLPATSPHFAPGHSTQSLHFSQRKSRLSCIKVTRLPPLILMRCVQAPHTLQQLLLDLAQTLASVKTPSHHRPTCLIDLYKSIACHSAIKFNEVLSLEQCQTLVQALSLCRFPFQCAHGRPSAVPLMTLGLRLQLLRRQRRKIHWE</sequence>
<dbReference type="Pfam" id="PF08676">
    <property type="entry name" value="MutL_C"/>
    <property type="match status" value="1"/>
</dbReference>
<keyword evidence="5" id="KW-1185">Reference proteome</keyword>
<dbReference type="GO" id="GO:0032300">
    <property type="term" value="C:mismatch repair complex"/>
    <property type="evidence" value="ECO:0007669"/>
    <property type="project" value="InterPro"/>
</dbReference>
<dbReference type="GO" id="GO:0005524">
    <property type="term" value="F:ATP binding"/>
    <property type="evidence" value="ECO:0007669"/>
    <property type="project" value="InterPro"/>
</dbReference>
<evidence type="ECO:0000259" key="3">
    <source>
        <dbReference type="SMART" id="SM00853"/>
    </source>
</evidence>
<dbReference type="InterPro" id="IPR014790">
    <property type="entry name" value="MutL_C"/>
</dbReference>
<dbReference type="InterPro" id="IPR037198">
    <property type="entry name" value="MutL_C_sf"/>
</dbReference>
<dbReference type="GO" id="GO:0006298">
    <property type="term" value="P:mismatch repair"/>
    <property type="evidence" value="ECO:0007669"/>
    <property type="project" value="InterPro"/>
</dbReference>
<dbReference type="SUPFAM" id="SSF55874">
    <property type="entry name" value="ATPase domain of HSP90 chaperone/DNA topoisomerase II/histidine kinase"/>
    <property type="match status" value="1"/>
</dbReference>
<protein>
    <recommendedName>
        <fullName evidence="3">MutL C-terminal dimerisation domain-containing protein</fullName>
    </recommendedName>
</protein>
<dbReference type="EMBL" id="MCGT01000013">
    <property type="protein sequence ID" value="ORX54588.1"/>
    <property type="molecule type" value="Genomic_DNA"/>
</dbReference>
<gene>
    <name evidence="4" type="ORF">DM01DRAFT_1383304</name>
</gene>
<proteinExistence type="inferred from homology"/>
<evidence type="ECO:0000313" key="5">
    <source>
        <dbReference type="Proteomes" id="UP000242146"/>
    </source>
</evidence>
<name>A0A1X2GJU8_9FUNG</name>
<dbReference type="SMART" id="SM00853">
    <property type="entry name" value="MutL_C"/>
    <property type="match status" value="1"/>
</dbReference>
<dbReference type="InterPro" id="IPR038973">
    <property type="entry name" value="MutL/Mlh/Pms-like"/>
</dbReference>
<accession>A0A1X2GJU8</accession>
<comment type="caution">
    <text evidence="4">The sequence shown here is derived from an EMBL/GenBank/DDBJ whole genome shotgun (WGS) entry which is preliminary data.</text>
</comment>
<dbReference type="GO" id="GO:0016887">
    <property type="term" value="F:ATP hydrolysis activity"/>
    <property type="evidence" value="ECO:0007669"/>
    <property type="project" value="InterPro"/>
</dbReference>
<dbReference type="AlphaFoldDB" id="A0A1X2GJU8"/>
<reference evidence="4 5" key="1">
    <citation type="submission" date="2016-07" db="EMBL/GenBank/DDBJ databases">
        <title>Pervasive Adenine N6-methylation of Active Genes in Fungi.</title>
        <authorList>
            <consortium name="DOE Joint Genome Institute"/>
            <person name="Mondo S.J."/>
            <person name="Dannebaum R.O."/>
            <person name="Kuo R.C."/>
            <person name="Labutti K."/>
            <person name="Haridas S."/>
            <person name="Kuo A."/>
            <person name="Salamov A."/>
            <person name="Ahrendt S.R."/>
            <person name="Lipzen A."/>
            <person name="Sullivan W."/>
            <person name="Andreopoulos W.B."/>
            <person name="Clum A."/>
            <person name="Lindquist E."/>
            <person name="Daum C."/>
            <person name="Ramamoorthy G.K."/>
            <person name="Gryganskyi A."/>
            <person name="Culley D."/>
            <person name="Magnuson J.K."/>
            <person name="James T.Y."/>
            <person name="O'Malley M.A."/>
            <person name="Stajich J.E."/>
            <person name="Spatafora J.W."/>
            <person name="Visel A."/>
            <person name="Grigoriev I.V."/>
        </authorList>
    </citation>
    <scope>NUCLEOTIDE SEQUENCE [LARGE SCALE GENOMIC DNA]</scope>
    <source>
        <strain evidence="4 5">NRRL 3301</strain>
    </source>
</reference>
<evidence type="ECO:0000256" key="2">
    <source>
        <dbReference type="SAM" id="MobiDB-lite"/>
    </source>
</evidence>
<dbReference type="Proteomes" id="UP000242146">
    <property type="component" value="Unassembled WGS sequence"/>
</dbReference>
<feature type="region of interest" description="Disordered" evidence="2">
    <location>
        <begin position="390"/>
        <end position="416"/>
    </location>
</feature>